<evidence type="ECO:0000256" key="1">
    <source>
        <dbReference type="SAM" id="MobiDB-lite"/>
    </source>
</evidence>
<feature type="compositionally biased region" description="Polar residues" evidence="1">
    <location>
        <begin position="16"/>
        <end position="28"/>
    </location>
</feature>
<organism evidence="2 3">
    <name type="scientific">Intoshia linei</name>
    <dbReference type="NCBI Taxonomy" id="1819745"/>
    <lineage>
        <taxon>Eukaryota</taxon>
        <taxon>Metazoa</taxon>
        <taxon>Spiralia</taxon>
        <taxon>Lophotrochozoa</taxon>
        <taxon>Mesozoa</taxon>
        <taxon>Orthonectida</taxon>
        <taxon>Rhopaluridae</taxon>
        <taxon>Intoshia</taxon>
    </lineage>
</organism>
<sequence length="57" mass="6695">MFQERNDYKYDKNNPADATSMSTESAQIEETRPIEIEPVNENDGSYNILDYFTIWSI</sequence>
<dbReference type="Proteomes" id="UP000078046">
    <property type="component" value="Unassembled WGS sequence"/>
</dbReference>
<gene>
    <name evidence="2" type="ORF">A3Q56_02375</name>
</gene>
<protein>
    <submittedName>
        <fullName evidence="2">Uncharacterized protein</fullName>
    </submittedName>
</protein>
<reference evidence="2 3" key="1">
    <citation type="submission" date="2016-04" db="EMBL/GenBank/DDBJ databases">
        <title>The genome of Intoshia linei affirms orthonectids as highly simplified spiralians.</title>
        <authorList>
            <person name="Mikhailov K.V."/>
            <person name="Slusarev G.S."/>
            <person name="Nikitin M.A."/>
            <person name="Logacheva M.D."/>
            <person name="Penin A."/>
            <person name="Aleoshin V."/>
            <person name="Panchin Y.V."/>
        </authorList>
    </citation>
    <scope>NUCLEOTIDE SEQUENCE [LARGE SCALE GENOMIC DNA]</scope>
    <source>
        <strain evidence="2">Intl2013</strain>
        <tissue evidence="2">Whole animal</tissue>
    </source>
</reference>
<proteinExistence type="predicted"/>
<dbReference type="AlphaFoldDB" id="A0A177B8H9"/>
<evidence type="ECO:0000313" key="3">
    <source>
        <dbReference type="Proteomes" id="UP000078046"/>
    </source>
</evidence>
<accession>A0A177B8H9</accession>
<keyword evidence="3" id="KW-1185">Reference proteome</keyword>
<name>A0A177B8H9_9BILA</name>
<feature type="region of interest" description="Disordered" evidence="1">
    <location>
        <begin position="1"/>
        <end position="32"/>
    </location>
</feature>
<feature type="compositionally biased region" description="Basic and acidic residues" evidence="1">
    <location>
        <begin position="1"/>
        <end position="14"/>
    </location>
</feature>
<dbReference type="EMBL" id="LWCA01000217">
    <property type="protein sequence ID" value="OAF69871.1"/>
    <property type="molecule type" value="Genomic_DNA"/>
</dbReference>
<evidence type="ECO:0000313" key="2">
    <source>
        <dbReference type="EMBL" id="OAF69871.1"/>
    </source>
</evidence>
<comment type="caution">
    <text evidence="2">The sequence shown here is derived from an EMBL/GenBank/DDBJ whole genome shotgun (WGS) entry which is preliminary data.</text>
</comment>